<dbReference type="GO" id="GO:0016301">
    <property type="term" value="F:kinase activity"/>
    <property type="evidence" value="ECO:0007669"/>
    <property type="project" value="UniProtKB-KW"/>
</dbReference>
<evidence type="ECO:0000313" key="1">
    <source>
        <dbReference type="EMBL" id="KAK7841451.1"/>
    </source>
</evidence>
<protein>
    <submittedName>
        <fullName evidence="1">Lrr receptor-like serine/threonine-protein kinase</fullName>
    </submittedName>
</protein>
<accession>A0AAW0KSV5</accession>
<reference evidence="1 2" key="1">
    <citation type="journal article" date="2018" name="Sci. Data">
        <title>The draft genome sequence of cork oak.</title>
        <authorList>
            <person name="Ramos A.M."/>
            <person name="Usie A."/>
            <person name="Barbosa P."/>
            <person name="Barros P.M."/>
            <person name="Capote T."/>
            <person name="Chaves I."/>
            <person name="Simoes F."/>
            <person name="Abreu I."/>
            <person name="Carrasquinho I."/>
            <person name="Faro C."/>
            <person name="Guimaraes J.B."/>
            <person name="Mendonca D."/>
            <person name="Nobrega F."/>
            <person name="Rodrigues L."/>
            <person name="Saibo N.J.M."/>
            <person name="Varela M.C."/>
            <person name="Egas C."/>
            <person name="Matos J."/>
            <person name="Miguel C.M."/>
            <person name="Oliveira M.M."/>
            <person name="Ricardo C.P."/>
            <person name="Goncalves S."/>
        </authorList>
    </citation>
    <scope>NUCLEOTIDE SEQUENCE [LARGE SCALE GENOMIC DNA]</scope>
    <source>
        <strain evidence="2">cv. HL8</strain>
    </source>
</reference>
<proteinExistence type="predicted"/>
<keyword evidence="2" id="KW-1185">Reference proteome</keyword>
<gene>
    <name evidence="1" type="ORF">CFP56_015473</name>
</gene>
<organism evidence="1 2">
    <name type="scientific">Quercus suber</name>
    <name type="common">Cork oak</name>
    <dbReference type="NCBI Taxonomy" id="58331"/>
    <lineage>
        <taxon>Eukaryota</taxon>
        <taxon>Viridiplantae</taxon>
        <taxon>Streptophyta</taxon>
        <taxon>Embryophyta</taxon>
        <taxon>Tracheophyta</taxon>
        <taxon>Spermatophyta</taxon>
        <taxon>Magnoliopsida</taxon>
        <taxon>eudicotyledons</taxon>
        <taxon>Gunneridae</taxon>
        <taxon>Pentapetalae</taxon>
        <taxon>rosids</taxon>
        <taxon>fabids</taxon>
        <taxon>Fagales</taxon>
        <taxon>Fagaceae</taxon>
        <taxon>Quercus</taxon>
    </lineage>
</organism>
<dbReference type="EMBL" id="PKMF04000241">
    <property type="protein sequence ID" value="KAK7841451.1"/>
    <property type="molecule type" value="Genomic_DNA"/>
</dbReference>
<evidence type="ECO:0000313" key="2">
    <source>
        <dbReference type="Proteomes" id="UP000237347"/>
    </source>
</evidence>
<dbReference type="AlphaFoldDB" id="A0AAW0KSV5"/>
<sequence length="79" mass="8900">MALTNLFCGRSWANWTMALTNLFCGRSWAKYFSDCAPAQVLSKVDVFGFGFVALEIISGRPNFDPNLGGEEKKYLLEWV</sequence>
<dbReference type="Proteomes" id="UP000237347">
    <property type="component" value="Unassembled WGS sequence"/>
</dbReference>
<comment type="caution">
    <text evidence="1">The sequence shown here is derived from an EMBL/GenBank/DDBJ whole genome shotgun (WGS) entry which is preliminary data.</text>
</comment>
<name>A0AAW0KSV5_QUESU</name>